<protein>
    <submittedName>
        <fullName evidence="3">Isochorismatase family protein YecD</fullName>
        <ecNumber evidence="3">3.-.-.-</ecNumber>
    </submittedName>
</protein>
<dbReference type="InterPro" id="IPR050272">
    <property type="entry name" value="Isochorismatase-like_hydrls"/>
</dbReference>
<dbReference type="RefSeq" id="WP_211953863.1">
    <property type="nucleotide sequence ID" value="NZ_CAJPVI010000015.1"/>
</dbReference>
<proteinExistence type="predicted"/>
<comment type="caution">
    <text evidence="3">The sequence shown here is derived from an EMBL/GenBank/DDBJ whole genome shotgun (WGS) entry which is preliminary data.</text>
</comment>
<dbReference type="SUPFAM" id="SSF52499">
    <property type="entry name" value="Isochorismatase-like hydrolases"/>
    <property type="match status" value="1"/>
</dbReference>
<dbReference type="CDD" id="cd00431">
    <property type="entry name" value="cysteine_hydrolases"/>
    <property type="match status" value="1"/>
</dbReference>
<dbReference type="EMBL" id="CAJPVI010000015">
    <property type="protein sequence ID" value="CAG2145770.1"/>
    <property type="molecule type" value="Genomic_DNA"/>
</dbReference>
<dbReference type="Pfam" id="PF00857">
    <property type="entry name" value="Isochorismatase"/>
    <property type="match status" value="1"/>
</dbReference>
<accession>A0ABN7PZT2</accession>
<dbReference type="GO" id="GO:0016787">
    <property type="term" value="F:hydrolase activity"/>
    <property type="evidence" value="ECO:0007669"/>
    <property type="project" value="UniProtKB-KW"/>
</dbReference>
<dbReference type="EC" id="3.-.-.-" evidence="3"/>
<evidence type="ECO:0000313" key="3">
    <source>
        <dbReference type="EMBL" id="CAG2145770.1"/>
    </source>
</evidence>
<keyword evidence="1 3" id="KW-0378">Hydrolase</keyword>
<dbReference type="InterPro" id="IPR036380">
    <property type="entry name" value="Isochorismatase-like_sf"/>
</dbReference>
<gene>
    <name evidence="3" type="primary">yecD_2</name>
    <name evidence="3" type="ORF">LMG26411_02801</name>
</gene>
<dbReference type="PANTHER" id="PTHR43540:SF1">
    <property type="entry name" value="ISOCHORISMATASE HYDROLASE"/>
    <property type="match status" value="1"/>
</dbReference>
<keyword evidence="4" id="KW-1185">Reference proteome</keyword>
<dbReference type="Gene3D" id="3.40.50.850">
    <property type="entry name" value="Isochorismatase-like"/>
    <property type="match status" value="1"/>
</dbReference>
<name>A0ABN7PZT2_9BURK</name>
<feature type="domain" description="Isochorismatase-like" evidence="2">
    <location>
        <begin position="3"/>
        <end position="188"/>
    </location>
</feature>
<evidence type="ECO:0000313" key="4">
    <source>
        <dbReference type="Proteomes" id="UP000672657"/>
    </source>
</evidence>
<evidence type="ECO:0000259" key="2">
    <source>
        <dbReference type="Pfam" id="PF00857"/>
    </source>
</evidence>
<dbReference type="PANTHER" id="PTHR43540">
    <property type="entry name" value="PEROXYUREIDOACRYLATE/UREIDOACRYLATE AMIDOHYDROLASE-RELATED"/>
    <property type="match status" value="1"/>
</dbReference>
<sequence>MKTALIVLDLINDIVHSEGKLAGGGTAAQAGARGLLAKANAVIAHARARRWPVIFVKVGFSDTYAEQPKASPFFGKAHTIGALTLGAWGTEFVEGLDVQASDSVVVKHRISAFSGTSLETILRANQVERVVLAGVSTTWAVESTARDAHDRDYRVVVIEDACAARSEEDHQHAMKNIAGIATVMTVDDLLASHDVPA</sequence>
<evidence type="ECO:0000256" key="1">
    <source>
        <dbReference type="ARBA" id="ARBA00022801"/>
    </source>
</evidence>
<dbReference type="Proteomes" id="UP000672657">
    <property type="component" value="Unassembled WGS sequence"/>
</dbReference>
<reference evidence="3 4" key="1">
    <citation type="submission" date="2021-03" db="EMBL/GenBank/DDBJ databases">
        <authorList>
            <person name="Peeters C."/>
        </authorList>
    </citation>
    <scope>NUCLEOTIDE SEQUENCE [LARGE SCALE GENOMIC DNA]</scope>
    <source>
        <strain evidence="3 4">LMG 26411</strain>
    </source>
</reference>
<dbReference type="InterPro" id="IPR000868">
    <property type="entry name" value="Isochorismatase-like_dom"/>
</dbReference>
<organism evidence="3 4">
    <name type="scientific">Cupriavidus numazuensis</name>
    <dbReference type="NCBI Taxonomy" id="221992"/>
    <lineage>
        <taxon>Bacteria</taxon>
        <taxon>Pseudomonadati</taxon>
        <taxon>Pseudomonadota</taxon>
        <taxon>Betaproteobacteria</taxon>
        <taxon>Burkholderiales</taxon>
        <taxon>Burkholderiaceae</taxon>
        <taxon>Cupriavidus</taxon>
    </lineage>
</organism>